<reference evidence="2 3" key="1">
    <citation type="submission" date="2015-08" db="EMBL/GenBank/DDBJ databases">
        <title>Whole genome sequence of Flavobacterium akiainvivens IK-1T, from decaying Wikstroemia oahuensis, an endemic Hawaiian shrub.</title>
        <authorList>
            <person name="Wan X."/>
            <person name="Hou S."/>
            <person name="Saito J."/>
            <person name="Donachie S."/>
        </authorList>
    </citation>
    <scope>NUCLEOTIDE SEQUENCE [LARGE SCALE GENOMIC DNA]</scope>
    <source>
        <strain evidence="2 3">IK-1</strain>
    </source>
</reference>
<dbReference type="OrthoDB" id="9765926at2"/>
<dbReference type="PATRIC" id="fig|1202724.3.peg.2018"/>
<dbReference type="AlphaFoldDB" id="A0A0N0RQP5"/>
<proteinExistence type="predicted"/>
<gene>
    <name evidence="2" type="ORF">AM493_09725</name>
</gene>
<keyword evidence="1" id="KW-0732">Signal</keyword>
<dbReference type="Proteomes" id="UP000037755">
    <property type="component" value="Unassembled WGS sequence"/>
</dbReference>
<organism evidence="2 3">
    <name type="scientific">Flavobacterium akiainvivens</name>
    <dbReference type="NCBI Taxonomy" id="1202724"/>
    <lineage>
        <taxon>Bacteria</taxon>
        <taxon>Pseudomonadati</taxon>
        <taxon>Bacteroidota</taxon>
        <taxon>Flavobacteriia</taxon>
        <taxon>Flavobacteriales</taxon>
        <taxon>Flavobacteriaceae</taxon>
        <taxon>Flavobacterium</taxon>
    </lineage>
</organism>
<dbReference type="InterPro" id="IPR026341">
    <property type="entry name" value="T9SS_type_B"/>
</dbReference>
<accession>A0A0N0RQP5</accession>
<name>A0A0N0RQP5_9FLAO</name>
<keyword evidence="3" id="KW-1185">Reference proteome</keyword>
<protein>
    <recommendedName>
        <fullName evidence="4">Ig-like domain-containing protein</fullName>
    </recommendedName>
</protein>
<evidence type="ECO:0000256" key="1">
    <source>
        <dbReference type="SAM" id="SignalP"/>
    </source>
</evidence>
<dbReference type="NCBIfam" id="TIGR04131">
    <property type="entry name" value="Bac_Flav_CTERM"/>
    <property type="match status" value="1"/>
</dbReference>
<feature type="chain" id="PRO_5005857474" description="Ig-like domain-containing protein" evidence="1">
    <location>
        <begin position="20"/>
        <end position="760"/>
    </location>
</feature>
<dbReference type="RefSeq" id="WP_054407777.1">
    <property type="nucleotide sequence ID" value="NZ_FOYA01000001.1"/>
</dbReference>
<dbReference type="STRING" id="1202724.AM493_09725"/>
<feature type="signal peptide" evidence="1">
    <location>
        <begin position="1"/>
        <end position="19"/>
    </location>
</feature>
<comment type="caution">
    <text evidence="2">The sequence shown here is derived from an EMBL/GenBank/DDBJ whole genome shotgun (WGS) entry which is preliminary data.</text>
</comment>
<evidence type="ECO:0000313" key="3">
    <source>
        <dbReference type="Proteomes" id="UP000037755"/>
    </source>
</evidence>
<dbReference type="NCBIfam" id="NF038133">
    <property type="entry name" value="choice_anch_L"/>
    <property type="match status" value="1"/>
</dbReference>
<evidence type="ECO:0008006" key="4">
    <source>
        <dbReference type="Google" id="ProtNLM"/>
    </source>
</evidence>
<dbReference type="Gene3D" id="2.60.40.10">
    <property type="entry name" value="Immunoglobulins"/>
    <property type="match status" value="1"/>
</dbReference>
<dbReference type="InterPro" id="IPR013783">
    <property type="entry name" value="Ig-like_fold"/>
</dbReference>
<dbReference type="InterPro" id="IPR049804">
    <property type="entry name" value="Choice_anch_L"/>
</dbReference>
<sequence length="760" mass="81579">MKLLRGVFAALLFTLTTHAQYISTDDSLTPQQLVEALVGGNCTQISNVSMSGWANASGARSYAHFSGAGTTLPFQDGIMLTTGVAQSGIGPNTLLLGEGPGSWEGDSDLENALGMTNTYNATVLEFDFVPLSNTINFNYIFASEEYVQNLQLNACDYTDGFGFLLKEAGTTTPYQNLAVLPDTNIPVMITTVRGEGTCPSANEEYFDAYNGEGHPTNYNGQTVVLTAHSEVTPGVTYHIKLVIADQGDTLFDSAIFLQGGSFTTVAYLGQDRLLANGNPLCPGETLTVNAASNGATGYQWYKDNVALSGETNGSYVITSAGVYTVDVQFGSCTAEGKITAEYTPDFPTTATILQCDDDGDGLTVYTFQNIAETVTADNTGIAVTGYYLTQTAADNGAPKINTASGLFTNTQVNQQLYVSVVNPYGCSGIVPVTLSTPTTVISMLSPIITCDTDGEDDGLFDFNLTQIQADIQAGLPAGMPVAFYTSYHDALVENEPASLQFTNSIPGGQSLYVRASNGADCFGIAEIPLVVHYFGNLQDEDVYLCDGNSLLLQAPDGMAAYQWQTAEIQTAQTLTITQPGEYTVKVVNALGCEGSKTFHAQPSGAAQGAEYEINDFAGAKNTLLVKPKGAGQYEFSLDGVRYQSNPLFENVAAGEYMLHIRDSNGCGPEFRDKVTILDYMRYFTPNGDGINDIWQVENLKSRRGLVVRVYDRFGKPLISIRGEAGWDGTLKGRPLPSNDYWFAVTLENGRVVKGHFSLIR</sequence>
<dbReference type="Pfam" id="PF13585">
    <property type="entry name" value="CHU_C"/>
    <property type="match status" value="1"/>
</dbReference>
<evidence type="ECO:0000313" key="2">
    <source>
        <dbReference type="EMBL" id="KOS06280.1"/>
    </source>
</evidence>
<dbReference type="EMBL" id="LIYD01000005">
    <property type="protein sequence ID" value="KOS06280.1"/>
    <property type="molecule type" value="Genomic_DNA"/>
</dbReference>